<name>A0A3B5YR05_WHEAT</name>
<dbReference type="InterPro" id="IPR002182">
    <property type="entry name" value="NB-ARC"/>
</dbReference>
<evidence type="ECO:0000259" key="7">
    <source>
        <dbReference type="Pfam" id="PF00931"/>
    </source>
</evidence>
<dbReference type="Gramene" id="TraesLAC1B03G00198780.1">
    <property type="protein sequence ID" value="TraesLAC1B03G00198780.1"/>
    <property type="gene ID" value="TraesLAC1B03G00198780"/>
</dbReference>
<dbReference type="InterPro" id="IPR042197">
    <property type="entry name" value="Apaf_helical"/>
</dbReference>
<dbReference type="Gene3D" id="3.40.50.300">
    <property type="entry name" value="P-loop containing nucleotide triphosphate hydrolases"/>
    <property type="match status" value="1"/>
</dbReference>
<proteinExistence type="inferred from homology"/>
<evidence type="ECO:0000256" key="3">
    <source>
        <dbReference type="ARBA" id="ARBA00022737"/>
    </source>
</evidence>
<dbReference type="InterPro" id="IPR055414">
    <property type="entry name" value="LRR_R13L4/SHOC2-like"/>
</dbReference>
<evidence type="ECO:0000256" key="4">
    <source>
        <dbReference type="ARBA" id="ARBA00022741"/>
    </source>
</evidence>
<dbReference type="GO" id="GO:0042742">
    <property type="term" value="P:defense response to bacterium"/>
    <property type="evidence" value="ECO:0007669"/>
    <property type="project" value="UniProtKB-ARBA"/>
</dbReference>
<evidence type="ECO:0008006" key="13">
    <source>
        <dbReference type="Google" id="ProtNLM"/>
    </source>
</evidence>
<dbReference type="GeneID" id="123085419"/>
<keyword evidence="4" id="KW-0547">Nucleotide-binding</keyword>
<dbReference type="Pfam" id="PF23559">
    <property type="entry name" value="WHD_DRP"/>
    <property type="match status" value="1"/>
</dbReference>
<dbReference type="OMA" id="KDMDTWD"/>
<dbReference type="Gene3D" id="1.20.5.4130">
    <property type="match status" value="1"/>
</dbReference>
<accession>A0A3B5YR05</accession>
<keyword evidence="2" id="KW-0433">Leucine-rich repeat</keyword>
<dbReference type="PaxDb" id="4565-Traes_1BS_C1A5A4E0A.1"/>
<evidence type="ECO:0000259" key="10">
    <source>
        <dbReference type="Pfam" id="PF23598"/>
    </source>
</evidence>
<dbReference type="Gene3D" id="1.10.8.430">
    <property type="entry name" value="Helical domain of apoptotic protease-activating factors"/>
    <property type="match status" value="1"/>
</dbReference>
<dbReference type="EnsemblPlants" id="TraesCS1B02G045900.1">
    <property type="protein sequence ID" value="TraesCS1B02G045900.1"/>
    <property type="gene ID" value="TraesCS1B02G045900"/>
</dbReference>
<reference evidence="11" key="2">
    <citation type="submission" date="2018-10" db="UniProtKB">
        <authorList>
            <consortium name="EnsemblPlants"/>
        </authorList>
    </citation>
    <scope>IDENTIFICATION</scope>
</reference>
<dbReference type="InterPro" id="IPR027417">
    <property type="entry name" value="P-loop_NTPase"/>
</dbReference>
<evidence type="ECO:0000256" key="2">
    <source>
        <dbReference type="ARBA" id="ARBA00022614"/>
    </source>
</evidence>
<feature type="domain" description="Disease resistance R13L4/SHOC-2-like LRR" evidence="10">
    <location>
        <begin position="557"/>
        <end position="923"/>
    </location>
</feature>
<evidence type="ECO:0000256" key="5">
    <source>
        <dbReference type="ARBA" id="ARBA00022821"/>
    </source>
</evidence>
<dbReference type="GO" id="GO:0002758">
    <property type="term" value="P:innate immune response-activating signaling pathway"/>
    <property type="evidence" value="ECO:0007669"/>
    <property type="project" value="UniProtKB-ARBA"/>
</dbReference>
<dbReference type="KEGG" id="taes:123085419"/>
<dbReference type="PANTHER" id="PTHR23155:SF1167">
    <property type="entry name" value="OS08G0412100 PROTEIN"/>
    <property type="match status" value="1"/>
</dbReference>
<dbReference type="RefSeq" id="XP_044362987.1">
    <property type="nucleotide sequence ID" value="XM_044507052.1"/>
</dbReference>
<dbReference type="InterPro" id="IPR038005">
    <property type="entry name" value="RX-like_CC"/>
</dbReference>
<dbReference type="PANTHER" id="PTHR23155">
    <property type="entry name" value="DISEASE RESISTANCE PROTEIN RP"/>
    <property type="match status" value="1"/>
</dbReference>
<dbReference type="Pfam" id="PF23598">
    <property type="entry name" value="LRR_14"/>
    <property type="match status" value="1"/>
</dbReference>
<dbReference type="Gene3D" id="3.80.10.10">
    <property type="entry name" value="Ribonuclease Inhibitor"/>
    <property type="match status" value="1"/>
</dbReference>
<evidence type="ECO:0000259" key="8">
    <source>
        <dbReference type="Pfam" id="PF18052"/>
    </source>
</evidence>
<protein>
    <recommendedName>
        <fullName evidence="13">Disease resistance protein RPM1</fullName>
    </recommendedName>
</protein>
<keyword evidence="5" id="KW-0611">Plant defense</keyword>
<dbReference type="GO" id="GO:0043531">
    <property type="term" value="F:ADP binding"/>
    <property type="evidence" value="ECO:0007669"/>
    <property type="project" value="InterPro"/>
</dbReference>
<evidence type="ECO:0000313" key="11">
    <source>
        <dbReference type="EnsemblPlants" id="TraesCS1B02G045900.1"/>
    </source>
</evidence>
<dbReference type="Gene3D" id="1.10.10.10">
    <property type="entry name" value="Winged helix-like DNA-binding domain superfamily/Winged helix DNA-binding domain"/>
    <property type="match status" value="1"/>
</dbReference>
<evidence type="ECO:0000313" key="12">
    <source>
        <dbReference type="Proteomes" id="UP000019116"/>
    </source>
</evidence>
<keyword evidence="12" id="KW-1185">Reference proteome</keyword>
<dbReference type="STRING" id="4565.A0A3B5YR05"/>
<dbReference type="AlphaFoldDB" id="A0A3B5YR05"/>
<dbReference type="InterPro" id="IPR044974">
    <property type="entry name" value="Disease_R_plants"/>
</dbReference>
<sequence length="932" mass="105634">MAPAVTAALGAMGPLLGKLSELLANECGRLKRVRREIRSLRTEFTSMHAALQKYAKLEDPDDQVKQWVSLVRELAYDTEDLFDKFIRHLGNGESHDGGFKEYFRKTARRLKTLGARRGIASQIDDLKLHINEVKELKTSYKLDDVASSTPVHTTTVDPRLAALFAEEAHLVGIDGPRDELDKWMLEEENKHHRRVLSIVGFGGLGKTTLANEVYRKIQGHFDCHAFVSVSQKPDTKKIIKDLISQVSCNAEFTKDMDTWDEKKSIAKLRELLKEKRYLVIIDDIWSIVAWKAINCAFPENSCSSRIVATTRILEVASSCCPGPDDQIYQMKPLCDPHSERLFFRRIFGSENCCPNMFIEVSKAILKKCGGLPLAIISISGLLANRPRVKEEWEKVKRSIGSDLNKSQSLEGMRNMLSLSYNDLPPNLKTVLLYLSNFPEDYVIDRERLVRQWIAEGFISEERGRSCQEVAESYFYELINKNLVQPVGIGYDGMVRACRVHDMMLELIISKSIEENFITVVNGSQTVWGNSQCSIRRLSIQDIDQELAYELARKDLSHVRSLIITASGCIKHLPSLTKFEALRVLDFEDCRGVAQYDMDGMENLFQLKYLSFCGTGISELPSRIVMLHDLETLDLRGTTIKDLPPRIVQLTKLQHLLGYAYVDEWKIPIGIGNMTNLREISGFDITMSSVGAVKELGSLINLKVLRVRFIVKDEESQEYKSHAEMFHSSLCKLGSYKLQSVWINGDNSSLFELLDSWSPLPTHLQRFGTGTEYCLSKLPKWITPALTSLADLAINLSVITEEVLGILGELSALLSLRLYTNTVHEDRLVLQGRGFRCLKEFLYYPFGEGAGTLLFEEGALPKLEKLMLWFFVSMAKVYGFYLGLEHLPYLKDVHVILQNGDAIIKAAVVAIRNEANLHPNHPRLTLHEKKMKE</sequence>
<feature type="domain" description="Disease resistance protein winged helix" evidence="9">
    <location>
        <begin position="437"/>
        <end position="507"/>
    </location>
</feature>
<dbReference type="Pfam" id="PF00931">
    <property type="entry name" value="NB-ARC"/>
    <property type="match status" value="1"/>
</dbReference>
<keyword evidence="3" id="KW-0677">Repeat</keyword>
<dbReference type="InterPro" id="IPR036388">
    <property type="entry name" value="WH-like_DNA-bd_sf"/>
</dbReference>
<dbReference type="Gramene" id="TraesCS1B03G0100000.1">
    <property type="protein sequence ID" value="TraesCS1B03G0100000.1.CDS"/>
    <property type="gene ID" value="TraesCS1B03G0100000"/>
</dbReference>
<dbReference type="GO" id="GO:0009626">
    <property type="term" value="P:plant-type hypersensitive response"/>
    <property type="evidence" value="ECO:0007669"/>
    <property type="project" value="UniProtKB-ARBA"/>
</dbReference>
<evidence type="ECO:0000259" key="9">
    <source>
        <dbReference type="Pfam" id="PF23559"/>
    </source>
</evidence>
<dbReference type="Pfam" id="PF18052">
    <property type="entry name" value="Rx_N"/>
    <property type="match status" value="1"/>
</dbReference>
<dbReference type="InterPro" id="IPR032675">
    <property type="entry name" value="LRR_dom_sf"/>
</dbReference>
<dbReference type="PRINTS" id="PR00364">
    <property type="entry name" value="DISEASERSIST"/>
</dbReference>
<dbReference type="CDD" id="cd14798">
    <property type="entry name" value="RX-CC_like"/>
    <property type="match status" value="1"/>
</dbReference>
<dbReference type="FunFam" id="3.40.50.300:FF:001091">
    <property type="entry name" value="Probable disease resistance protein At1g61300"/>
    <property type="match status" value="1"/>
</dbReference>
<organism evidence="11">
    <name type="scientific">Triticum aestivum</name>
    <name type="common">Wheat</name>
    <dbReference type="NCBI Taxonomy" id="4565"/>
    <lineage>
        <taxon>Eukaryota</taxon>
        <taxon>Viridiplantae</taxon>
        <taxon>Streptophyta</taxon>
        <taxon>Embryophyta</taxon>
        <taxon>Tracheophyta</taxon>
        <taxon>Spermatophyta</taxon>
        <taxon>Magnoliopsida</taxon>
        <taxon>Liliopsida</taxon>
        <taxon>Poales</taxon>
        <taxon>Poaceae</taxon>
        <taxon>BOP clade</taxon>
        <taxon>Pooideae</taxon>
        <taxon>Triticodae</taxon>
        <taxon>Triticeae</taxon>
        <taxon>Triticinae</taxon>
        <taxon>Triticum</taxon>
    </lineage>
</organism>
<reference evidence="11" key="1">
    <citation type="submission" date="2018-08" db="EMBL/GenBank/DDBJ databases">
        <authorList>
            <person name="Rossello M."/>
        </authorList>
    </citation>
    <scope>NUCLEOTIDE SEQUENCE [LARGE SCALE GENOMIC DNA]</scope>
    <source>
        <strain evidence="11">cv. Chinese Spring</strain>
    </source>
</reference>
<feature type="domain" description="Disease resistance N-terminal" evidence="8">
    <location>
        <begin position="11"/>
        <end position="95"/>
    </location>
</feature>
<dbReference type="InterPro" id="IPR041118">
    <property type="entry name" value="Rx_N"/>
</dbReference>
<comment type="similarity">
    <text evidence="1">Belongs to the disease resistance NB-LRR family.</text>
</comment>
<feature type="domain" description="NB-ARC" evidence="7">
    <location>
        <begin position="178"/>
        <end position="320"/>
    </location>
</feature>
<dbReference type="FunFam" id="1.10.10.10:FF:000322">
    <property type="entry name" value="Probable disease resistance protein At1g63360"/>
    <property type="match status" value="1"/>
</dbReference>
<dbReference type="SUPFAM" id="SSF52058">
    <property type="entry name" value="L domain-like"/>
    <property type="match status" value="1"/>
</dbReference>
<gene>
    <name evidence="11" type="primary">LOC123085419</name>
</gene>
<dbReference type="SUPFAM" id="SSF52540">
    <property type="entry name" value="P-loop containing nucleoside triphosphate hydrolases"/>
    <property type="match status" value="1"/>
</dbReference>
<dbReference type="InterPro" id="IPR058922">
    <property type="entry name" value="WHD_DRP"/>
</dbReference>
<dbReference type="Proteomes" id="UP000019116">
    <property type="component" value="Chromosome 1B"/>
</dbReference>
<evidence type="ECO:0000256" key="1">
    <source>
        <dbReference type="ARBA" id="ARBA00008894"/>
    </source>
</evidence>
<dbReference type="Gramene" id="TraesCS1B02G045900.1">
    <property type="protein sequence ID" value="TraesCS1B02G045900.1"/>
    <property type="gene ID" value="TraesCS1B02G045900"/>
</dbReference>
<evidence type="ECO:0000256" key="6">
    <source>
        <dbReference type="ARBA" id="ARBA00023054"/>
    </source>
</evidence>
<keyword evidence="6" id="KW-0175">Coiled coil</keyword>
<dbReference type="SMR" id="A0A3B5YR05"/>